<name>A0A834R0D7_SARSC</name>
<dbReference type="Gene3D" id="3.80.10.10">
    <property type="entry name" value="Ribonuclease Inhibitor"/>
    <property type="match status" value="1"/>
</dbReference>
<evidence type="ECO:0000313" key="3">
    <source>
        <dbReference type="Proteomes" id="UP000070412"/>
    </source>
</evidence>
<keyword evidence="3" id="KW-1185">Reference proteome</keyword>
<gene>
    <name evidence="1" type="ORF">SSS_7446</name>
</gene>
<organism evidence="1">
    <name type="scientific">Sarcoptes scabiei</name>
    <name type="common">Itch mite</name>
    <name type="synonym">Acarus scabiei</name>
    <dbReference type="NCBI Taxonomy" id="52283"/>
    <lineage>
        <taxon>Eukaryota</taxon>
        <taxon>Metazoa</taxon>
        <taxon>Ecdysozoa</taxon>
        <taxon>Arthropoda</taxon>
        <taxon>Chelicerata</taxon>
        <taxon>Arachnida</taxon>
        <taxon>Acari</taxon>
        <taxon>Acariformes</taxon>
        <taxon>Sarcoptiformes</taxon>
        <taxon>Astigmata</taxon>
        <taxon>Psoroptidia</taxon>
        <taxon>Sarcoptoidea</taxon>
        <taxon>Sarcoptidae</taxon>
        <taxon>Sarcoptinae</taxon>
        <taxon>Sarcoptes</taxon>
    </lineage>
</organism>
<dbReference type="EnsemblMetazoa" id="SSS_7446s_mrna">
    <property type="protein sequence ID" value="KAF7487646.1"/>
    <property type="gene ID" value="SSS_7446"/>
</dbReference>
<dbReference type="Proteomes" id="UP000070412">
    <property type="component" value="Unassembled WGS sequence"/>
</dbReference>
<dbReference type="AlphaFoldDB" id="A0A834R0D7"/>
<dbReference type="PROSITE" id="PS51450">
    <property type="entry name" value="LRR"/>
    <property type="match status" value="1"/>
</dbReference>
<dbReference type="OrthoDB" id="6494448at2759"/>
<evidence type="ECO:0000313" key="2">
    <source>
        <dbReference type="EnsemblMetazoa" id="KAF7487646.1"/>
    </source>
</evidence>
<dbReference type="InterPro" id="IPR001611">
    <property type="entry name" value="Leu-rich_rpt"/>
</dbReference>
<reference evidence="1" key="2">
    <citation type="submission" date="2020-01" db="EMBL/GenBank/DDBJ databases">
        <authorList>
            <person name="Korhonen P.K.K."/>
            <person name="Guangxu M.G."/>
            <person name="Wang T.W."/>
            <person name="Stroehlein A.J.S."/>
            <person name="Young N.D."/>
            <person name="Ang C.-S.A."/>
            <person name="Fernando D.W.F."/>
            <person name="Lu H.L."/>
            <person name="Taylor S.T."/>
            <person name="Ehtesham M.E.M."/>
            <person name="Najaraj S.H.N."/>
            <person name="Harsha G.H.G."/>
            <person name="Madugundu A.M."/>
            <person name="Renuse S.R."/>
            <person name="Holt D.H."/>
            <person name="Pandey A.P."/>
            <person name="Papenfuss A.P."/>
            <person name="Gasser R.B.G."/>
            <person name="Fischer K.F."/>
        </authorList>
    </citation>
    <scope>NUCLEOTIDE SEQUENCE</scope>
    <source>
        <strain evidence="1">SSS_KF_BRIS2020</strain>
    </source>
</reference>
<sequence>MFDSKFLLIHTMIAMRFVLFISIVPVIRTDQQSIDDICPSYDILYPCFCSFMPSSYPNGSQCIEDDCLLTVVTCFGKKIENLKSILDRIGDYRTERSTNGMKKFEWFYLIDSETKFLESNLFEKITFKNIYLQNCPKLLFLHEHTFGENGRLWIRNIYINATSLSDVKNFRRKTFKALASLRNIELLEIQSSNLHRIPLRAFNRFTRMKIFRFYSPEIRQNLKQINTRAFFRATELEEIDLKNNQIEKISSFAFQFQNHSKHRLKIFLSGNRLRSDSFQSNAFLGGNGRSITLFLGDYDNCNIHLKTLRREIFEPFLMENTGNIIDMYGCPLICDDQMEWLTNEFGSNRFRYQLRNLVCYNQTNWIHTDRNDYFHINPY</sequence>
<reference evidence="2" key="3">
    <citation type="submission" date="2022-06" db="UniProtKB">
        <authorList>
            <consortium name="EnsemblMetazoa"/>
        </authorList>
    </citation>
    <scope>IDENTIFICATION</scope>
</reference>
<proteinExistence type="predicted"/>
<evidence type="ECO:0000313" key="1">
    <source>
        <dbReference type="EMBL" id="KAF7487646.1"/>
    </source>
</evidence>
<dbReference type="InterPro" id="IPR032675">
    <property type="entry name" value="LRR_dom_sf"/>
</dbReference>
<accession>A0A834R0D7</accession>
<protein>
    <submittedName>
        <fullName evidence="1 2">Uncharacterized protein</fullName>
    </submittedName>
</protein>
<dbReference type="SUPFAM" id="SSF52058">
    <property type="entry name" value="L domain-like"/>
    <property type="match status" value="2"/>
</dbReference>
<reference evidence="3" key="1">
    <citation type="journal article" date="2020" name="PLoS Negl. Trop. Dis.">
        <title>High-quality nuclear genome for Sarcoptes scabiei-A critical resource for a neglected parasite.</title>
        <authorList>
            <person name="Korhonen P.K."/>
            <person name="Gasser R.B."/>
            <person name="Ma G."/>
            <person name="Wang T."/>
            <person name="Stroehlein A.J."/>
            <person name="Young N.D."/>
            <person name="Ang C.S."/>
            <person name="Fernando D.D."/>
            <person name="Lu H.C."/>
            <person name="Taylor S."/>
            <person name="Reynolds S.L."/>
            <person name="Mofiz E."/>
            <person name="Najaraj S.H."/>
            <person name="Gowda H."/>
            <person name="Madugundu A."/>
            <person name="Renuse S."/>
            <person name="Holt D."/>
            <person name="Pandey A."/>
            <person name="Papenfuss A.T."/>
            <person name="Fischer K."/>
        </authorList>
    </citation>
    <scope>NUCLEOTIDE SEQUENCE [LARGE SCALE GENOMIC DNA]</scope>
</reference>
<dbReference type="EMBL" id="WVUK01000066">
    <property type="protein sequence ID" value="KAF7487646.1"/>
    <property type="molecule type" value="Genomic_DNA"/>
</dbReference>